<organism evidence="1 2">
    <name type="scientific">Moumouvirus goulette</name>
    <dbReference type="NCBI Taxonomy" id="1247379"/>
    <lineage>
        <taxon>Viruses</taxon>
        <taxon>Varidnaviria</taxon>
        <taxon>Bamfordvirae</taxon>
        <taxon>Nucleocytoviricota</taxon>
        <taxon>Megaviricetes</taxon>
        <taxon>Imitervirales</taxon>
        <taxon>Mimiviridae</taxon>
        <taxon>Megamimivirinae</taxon>
        <taxon>Moumouvirus</taxon>
        <taxon>Moumouvirus goulettemassiliense</taxon>
    </lineage>
</organism>
<evidence type="ECO:0000313" key="1">
    <source>
        <dbReference type="EMBL" id="AGF85268.1"/>
    </source>
</evidence>
<keyword evidence="2" id="KW-1185">Reference proteome</keyword>
<evidence type="ECO:0000313" key="2">
    <source>
        <dbReference type="Proteomes" id="UP000241071"/>
    </source>
</evidence>
<name>M1PGW6_9VIRU</name>
<gene>
    <name evidence="1" type="ORF">glt_00459</name>
</gene>
<dbReference type="EMBL" id="KC008572">
    <property type="protein sequence ID" value="AGF85268.1"/>
    <property type="molecule type" value="Genomic_DNA"/>
</dbReference>
<reference evidence="1" key="1">
    <citation type="submission" date="2012-10" db="EMBL/GenBank/DDBJ databases">
        <title>Complete genome sequence of Moumouvirus goulette.</title>
        <authorList>
            <person name="Fournous G."/>
            <person name="Bougalmi M."/>
            <person name="Colson P."/>
        </authorList>
    </citation>
    <scope>NUCLEOTIDE SEQUENCE [LARGE SCALE GENOMIC DNA]</scope>
</reference>
<sequence length="101" mass="12301">MNINYYNQEIDRILWDLVGNDYFTDKDLDVIINSITETIYFYDKNLSKTKLKIVVRYLIECKHKKQYIYDKSSEYNNVKSIKEKKKLTMISVQYHIMILFL</sequence>
<protein>
    <submittedName>
        <fullName evidence="1">Viral recombinase family protein</fullName>
    </submittedName>
</protein>
<proteinExistence type="predicted"/>
<dbReference type="Proteomes" id="UP000241071">
    <property type="component" value="Segment"/>
</dbReference>
<accession>M1PGW6</accession>